<dbReference type="AlphaFoldDB" id="A0AAE1ES66"/>
<dbReference type="EMBL" id="JAWQEG010004704">
    <property type="protein sequence ID" value="KAK3860535.1"/>
    <property type="molecule type" value="Genomic_DNA"/>
</dbReference>
<gene>
    <name evidence="1" type="ORF">Pcinc_033422</name>
</gene>
<protein>
    <submittedName>
        <fullName evidence="1">Uncharacterized protein</fullName>
    </submittedName>
</protein>
<comment type="caution">
    <text evidence="1">The sequence shown here is derived from an EMBL/GenBank/DDBJ whole genome shotgun (WGS) entry which is preliminary data.</text>
</comment>
<evidence type="ECO:0000313" key="1">
    <source>
        <dbReference type="EMBL" id="KAK3860535.1"/>
    </source>
</evidence>
<reference evidence="1" key="1">
    <citation type="submission" date="2023-10" db="EMBL/GenBank/DDBJ databases">
        <title>Genome assemblies of two species of porcelain crab, Petrolisthes cinctipes and Petrolisthes manimaculis (Anomura: Porcellanidae).</title>
        <authorList>
            <person name="Angst P."/>
        </authorList>
    </citation>
    <scope>NUCLEOTIDE SEQUENCE</scope>
    <source>
        <strain evidence="1">PB745_01</strain>
        <tissue evidence="1">Gill</tissue>
    </source>
</reference>
<organism evidence="1 2">
    <name type="scientific">Petrolisthes cinctipes</name>
    <name type="common">Flat porcelain crab</name>
    <dbReference type="NCBI Taxonomy" id="88211"/>
    <lineage>
        <taxon>Eukaryota</taxon>
        <taxon>Metazoa</taxon>
        <taxon>Ecdysozoa</taxon>
        <taxon>Arthropoda</taxon>
        <taxon>Crustacea</taxon>
        <taxon>Multicrustacea</taxon>
        <taxon>Malacostraca</taxon>
        <taxon>Eumalacostraca</taxon>
        <taxon>Eucarida</taxon>
        <taxon>Decapoda</taxon>
        <taxon>Pleocyemata</taxon>
        <taxon>Anomura</taxon>
        <taxon>Galatheoidea</taxon>
        <taxon>Porcellanidae</taxon>
        <taxon>Petrolisthes</taxon>
    </lineage>
</organism>
<evidence type="ECO:0000313" key="2">
    <source>
        <dbReference type="Proteomes" id="UP001286313"/>
    </source>
</evidence>
<dbReference type="Proteomes" id="UP001286313">
    <property type="component" value="Unassembled WGS sequence"/>
</dbReference>
<accession>A0AAE1ES66</accession>
<sequence>MLEVSLTMYEISITEGSRVEALAGDEMEETGSLSSLPFQAPYPVFHSRLPIQSPIPGSLSSLPFQAPYPVSHSSLPFPAPIPGSLSSLPF</sequence>
<keyword evidence="2" id="KW-1185">Reference proteome</keyword>
<proteinExistence type="predicted"/>
<name>A0AAE1ES66_PETCI</name>